<dbReference type="EMBL" id="CAWYQH010000068">
    <property type="protein sequence ID" value="CAK8679948.1"/>
    <property type="molecule type" value="Genomic_DNA"/>
</dbReference>
<organism evidence="1 2">
    <name type="scientific">Clavelina lepadiformis</name>
    <name type="common">Light-bulb sea squirt</name>
    <name type="synonym">Ascidia lepadiformis</name>
    <dbReference type="NCBI Taxonomy" id="159417"/>
    <lineage>
        <taxon>Eukaryota</taxon>
        <taxon>Metazoa</taxon>
        <taxon>Chordata</taxon>
        <taxon>Tunicata</taxon>
        <taxon>Ascidiacea</taxon>
        <taxon>Aplousobranchia</taxon>
        <taxon>Clavelinidae</taxon>
        <taxon>Clavelina</taxon>
    </lineage>
</organism>
<proteinExistence type="predicted"/>
<evidence type="ECO:0000313" key="2">
    <source>
        <dbReference type="Proteomes" id="UP001642483"/>
    </source>
</evidence>
<gene>
    <name evidence="1" type="ORF">CVLEPA_LOCUS10187</name>
</gene>
<evidence type="ECO:0000313" key="1">
    <source>
        <dbReference type="EMBL" id="CAK8679948.1"/>
    </source>
</evidence>
<dbReference type="Proteomes" id="UP001642483">
    <property type="component" value="Unassembled WGS sequence"/>
</dbReference>
<name>A0ABP0FLQ7_CLALP</name>
<reference evidence="1 2" key="1">
    <citation type="submission" date="2024-02" db="EMBL/GenBank/DDBJ databases">
        <authorList>
            <person name="Daric V."/>
            <person name="Darras S."/>
        </authorList>
    </citation>
    <scope>NUCLEOTIDE SEQUENCE [LARGE SCALE GENOMIC DNA]</scope>
</reference>
<accession>A0ABP0FLQ7</accession>
<sequence length="102" mass="11541">MARSVVVGWKWQRTINNRSLAQTKRKSKLTIVTPTHPRSGTSKRAALAQSEEKVLGSDPLQTYRKVTCSNPIGVTSSFYLNIMILTNGFRRIQFLENSTQED</sequence>
<keyword evidence="2" id="KW-1185">Reference proteome</keyword>
<protein>
    <submittedName>
        <fullName evidence="1">Uncharacterized protein</fullName>
    </submittedName>
</protein>
<comment type="caution">
    <text evidence="1">The sequence shown here is derived from an EMBL/GenBank/DDBJ whole genome shotgun (WGS) entry which is preliminary data.</text>
</comment>